<reference evidence="1" key="1">
    <citation type="submission" date="2019-11" db="UniProtKB">
        <authorList>
            <consortium name="WormBaseParasite"/>
        </authorList>
    </citation>
    <scope>IDENTIFICATION</scope>
</reference>
<organism evidence="1">
    <name type="scientific">Mesocestoides corti</name>
    <name type="common">Flatworm</name>
    <dbReference type="NCBI Taxonomy" id="53468"/>
    <lineage>
        <taxon>Eukaryota</taxon>
        <taxon>Metazoa</taxon>
        <taxon>Spiralia</taxon>
        <taxon>Lophotrochozoa</taxon>
        <taxon>Platyhelminthes</taxon>
        <taxon>Cestoda</taxon>
        <taxon>Eucestoda</taxon>
        <taxon>Cyclophyllidea</taxon>
        <taxon>Mesocestoididae</taxon>
        <taxon>Mesocestoides</taxon>
    </lineage>
</organism>
<protein>
    <submittedName>
        <fullName evidence="1">Uncharacterized protein</fullName>
    </submittedName>
</protein>
<name>A0A5K3FTW6_MESCO</name>
<dbReference type="AlphaFoldDB" id="A0A5K3FTW6"/>
<sequence>MTVYNGTGLFLTNHKPEQCVRRHPSMSTTLATPTIIYHSLHAIRTHREKRLAEASVVHYVCALLRRYNGRYHKGLRCAPRCQPPLLHLRGCPSKCSKHPTPFPVP</sequence>
<dbReference type="WBParaSite" id="MCU_011474-RA">
    <property type="protein sequence ID" value="MCU_011474-RA"/>
    <property type="gene ID" value="MCU_011474"/>
</dbReference>
<proteinExistence type="predicted"/>
<accession>A0A5K3FTW6</accession>
<evidence type="ECO:0000313" key="1">
    <source>
        <dbReference type="WBParaSite" id="MCU_011474-RA"/>
    </source>
</evidence>